<gene>
    <name evidence="4" type="ORF">GCM10009107_06390</name>
</gene>
<keyword evidence="1" id="KW-0472">Membrane</keyword>
<feature type="transmembrane region" description="Helical" evidence="1">
    <location>
        <begin position="122"/>
        <end position="142"/>
    </location>
</feature>
<feature type="domain" description="Histidine kinase/HSP90-like ATPase" evidence="2">
    <location>
        <begin position="264"/>
        <end position="356"/>
    </location>
</feature>
<protein>
    <recommendedName>
        <fullName evidence="6">Signal transduction histidine kinase internal region domain-containing protein</fullName>
    </recommendedName>
</protein>
<evidence type="ECO:0000256" key="1">
    <source>
        <dbReference type="SAM" id="Phobius"/>
    </source>
</evidence>
<dbReference type="InterPro" id="IPR010559">
    <property type="entry name" value="Sig_transdc_His_kin_internal"/>
</dbReference>
<dbReference type="EMBL" id="BAAAEW010000004">
    <property type="protein sequence ID" value="GAA0742656.1"/>
    <property type="molecule type" value="Genomic_DNA"/>
</dbReference>
<dbReference type="Pfam" id="PF02518">
    <property type="entry name" value="HATPase_c"/>
    <property type="match status" value="1"/>
</dbReference>
<feature type="transmembrane region" description="Helical" evidence="1">
    <location>
        <begin position="26"/>
        <end position="47"/>
    </location>
</feature>
<evidence type="ECO:0000259" key="3">
    <source>
        <dbReference type="Pfam" id="PF06580"/>
    </source>
</evidence>
<feature type="domain" description="Signal transduction histidine kinase internal region" evidence="3">
    <location>
        <begin position="171"/>
        <end position="244"/>
    </location>
</feature>
<reference evidence="4 5" key="1">
    <citation type="journal article" date="2019" name="Int. J. Syst. Evol. Microbiol.">
        <title>The Global Catalogue of Microorganisms (GCM) 10K type strain sequencing project: providing services to taxonomists for standard genome sequencing and annotation.</title>
        <authorList>
            <consortium name="The Broad Institute Genomics Platform"/>
            <consortium name="The Broad Institute Genome Sequencing Center for Infectious Disease"/>
            <person name="Wu L."/>
            <person name="Ma J."/>
        </authorList>
    </citation>
    <scope>NUCLEOTIDE SEQUENCE [LARGE SCALE GENOMIC DNA]</scope>
    <source>
        <strain evidence="4 5">JCM 15503</strain>
    </source>
</reference>
<dbReference type="RefSeq" id="WP_231010381.1">
    <property type="nucleotide sequence ID" value="NZ_JAJNKD010000002.1"/>
</dbReference>
<accession>A0ABN1JM29</accession>
<dbReference type="Proteomes" id="UP001500279">
    <property type="component" value="Unassembled WGS sequence"/>
</dbReference>
<feature type="transmembrane region" description="Helical" evidence="1">
    <location>
        <begin position="84"/>
        <end position="102"/>
    </location>
</feature>
<proteinExistence type="predicted"/>
<sequence>MMMLPRRRFTAAELARAVPHGPSPSIVGAVLFNVIFVMAMYAVAFHAMVPAPIWFVMGFYLLGLLAGLWALWHDPGCRAGRWAYYVMPMATASGFLLVPMLTYGGSFGQVLHTAQNLSTVPAGPGVLGALFGMGMVGLWFTAMHRSQHIALRLAELDERERALEMARQLGSAQIQPHFLFNTLASLQHWVASGDPRAAPLLDSLTGYLRATLPLFDRPLLRLDQELEAVRRYLEVMQARLGERLRFEIRAEPALGATPLPPGLLLTLVENAVEHGISPQLAGGSVQLSAWREAGQLCIAIDDDGPGLPLLPGPAEGHVGLVNSRARLAQAFGTKAELSLANRPEGGCRALLRLPLSA</sequence>
<dbReference type="PANTHER" id="PTHR34220">
    <property type="entry name" value="SENSOR HISTIDINE KINASE YPDA"/>
    <property type="match status" value="1"/>
</dbReference>
<comment type="caution">
    <text evidence="4">The sequence shown here is derived from an EMBL/GenBank/DDBJ whole genome shotgun (WGS) entry which is preliminary data.</text>
</comment>
<evidence type="ECO:0000313" key="4">
    <source>
        <dbReference type="EMBL" id="GAA0742656.1"/>
    </source>
</evidence>
<dbReference type="InterPro" id="IPR050640">
    <property type="entry name" value="Bact_2-comp_sensor_kinase"/>
</dbReference>
<feature type="transmembrane region" description="Helical" evidence="1">
    <location>
        <begin position="53"/>
        <end position="72"/>
    </location>
</feature>
<dbReference type="InterPro" id="IPR003594">
    <property type="entry name" value="HATPase_dom"/>
</dbReference>
<dbReference type="SUPFAM" id="SSF55874">
    <property type="entry name" value="ATPase domain of HSP90 chaperone/DNA topoisomerase II/histidine kinase"/>
    <property type="match status" value="1"/>
</dbReference>
<keyword evidence="5" id="KW-1185">Reference proteome</keyword>
<dbReference type="Gene3D" id="3.30.565.10">
    <property type="entry name" value="Histidine kinase-like ATPase, C-terminal domain"/>
    <property type="match status" value="1"/>
</dbReference>
<dbReference type="PANTHER" id="PTHR34220:SF9">
    <property type="entry name" value="SIGNAL TRANSDUCTION HISTIDINE KINASE INTERNAL REGION DOMAIN-CONTAINING PROTEIN"/>
    <property type="match status" value="1"/>
</dbReference>
<keyword evidence="1" id="KW-1133">Transmembrane helix</keyword>
<name>A0ABN1JM29_9BURK</name>
<evidence type="ECO:0000259" key="2">
    <source>
        <dbReference type="Pfam" id="PF02518"/>
    </source>
</evidence>
<evidence type="ECO:0000313" key="5">
    <source>
        <dbReference type="Proteomes" id="UP001500279"/>
    </source>
</evidence>
<keyword evidence="1" id="KW-0812">Transmembrane</keyword>
<dbReference type="Pfam" id="PF06580">
    <property type="entry name" value="His_kinase"/>
    <property type="match status" value="1"/>
</dbReference>
<organism evidence="4 5">
    <name type="scientific">Ideonella azotifigens</name>
    <dbReference type="NCBI Taxonomy" id="513160"/>
    <lineage>
        <taxon>Bacteria</taxon>
        <taxon>Pseudomonadati</taxon>
        <taxon>Pseudomonadota</taxon>
        <taxon>Betaproteobacteria</taxon>
        <taxon>Burkholderiales</taxon>
        <taxon>Sphaerotilaceae</taxon>
        <taxon>Ideonella</taxon>
    </lineage>
</organism>
<evidence type="ECO:0008006" key="6">
    <source>
        <dbReference type="Google" id="ProtNLM"/>
    </source>
</evidence>
<dbReference type="InterPro" id="IPR036890">
    <property type="entry name" value="HATPase_C_sf"/>
</dbReference>